<evidence type="ECO:0000256" key="1">
    <source>
        <dbReference type="ARBA" id="ARBA00022737"/>
    </source>
</evidence>
<proteinExistence type="predicted"/>
<dbReference type="RefSeq" id="WP_013376955.1">
    <property type="nucleotide sequence ID" value="NC_014623.1"/>
</dbReference>
<reference evidence="4 5" key="1">
    <citation type="journal article" date="2011" name="Mol. Biol. Evol.">
        <title>Comparative genomic analysis of fruiting body formation in Myxococcales.</title>
        <authorList>
            <person name="Huntley S."/>
            <person name="Hamann N."/>
            <person name="Wegener-Feldbrugge S."/>
            <person name="Treuner-Lange A."/>
            <person name="Kube M."/>
            <person name="Reinhardt R."/>
            <person name="Klages S."/>
            <person name="Muller R."/>
            <person name="Ronning C.M."/>
            <person name="Nierman W.C."/>
            <person name="Sogaard-Andersen L."/>
        </authorList>
    </citation>
    <scope>NUCLEOTIDE SEQUENCE [LARGE SCALE GENOMIC DNA]</scope>
    <source>
        <strain evidence="4 5">DW4/3-1</strain>
    </source>
</reference>
<dbReference type="AlphaFoldDB" id="E3FVY1"/>
<dbReference type="eggNOG" id="COG1361">
    <property type="taxonomic scope" value="Bacteria"/>
</dbReference>
<dbReference type="PANTHER" id="PTHR24273">
    <property type="entry name" value="FI04643P-RELATED"/>
    <property type="match status" value="1"/>
</dbReference>
<organism evidence="4 5">
    <name type="scientific">Stigmatella aurantiaca (strain DW4/3-1)</name>
    <dbReference type="NCBI Taxonomy" id="378806"/>
    <lineage>
        <taxon>Bacteria</taxon>
        <taxon>Pseudomonadati</taxon>
        <taxon>Myxococcota</taxon>
        <taxon>Myxococcia</taxon>
        <taxon>Myxococcales</taxon>
        <taxon>Cystobacterineae</taxon>
        <taxon>Archangiaceae</taxon>
        <taxon>Stigmatella</taxon>
    </lineage>
</organism>
<dbReference type="OrthoDB" id="246387at2"/>
<evidence type="ECO:0000313" key="5">
    <source>
        <dbReference type="Proteomes" id="UP000001351"/>
    </source>
</evidence>
<dbReference type="InterPro" id="IPR026588">
    <property type="entry name" value="Choice_anch_A"/>
</dbReference>
<evidence type="ECO:0000259" key="3">
    <source>
        <dbReference type="PROSITE" id="PS50825"/>
    </source>
</evidence>
<name>E3FVY1_STIAD</name>
<gene>
    <name evidence="4" type="ordered locus">STAUR_5759</name>
</gene>
<dbReference type="PROSITE" id="PS50825">
    <property type="entry name" value="HYR"/>
    <property type="match status" value="1"/>
</dbReference>
<feature type="domain" description="HYR" evidence="3">
    <location>
        <begin position="350"/>
        <end position="437"/>
    </location>
</feature>
<dbReference type="Pfam" id="PF16403">
    <property type="entry name" value="Bact_surface_Ig-like"/>
    <property type="match status" value="2"/>
</dbReference>
<evidence type="ECO:0000256" key="2">
    <source>
        <dbReference type="SAM" id="SignalP"/>
    </source>
</evidence>
<dbReference type="Gene3D" id="2.60.40.10">
    <property type="entry name" value="Immunoglobulins"/>
    <property type="match status" value="2"/>
</dbReference>
<sequence>MALRTLWRVWVLVMAASSLACGGAGVEPTSRSSNQVLILASSVRGGPGSREAVAAASFHGSEVHIVSPEQWRAMTAEQFMTYRALVIGDGACQNGLTAFQAAVDSRRAWGAIVDGNVAILSTDPTANQTGQLVENALQFVLEAEGLTGMYIALGCAYQGAPPGTGVPLLEPFGSFQAEGVPGCADRAHLFEMDPATLSENLSDEMLSGAGCAARSVFTAYPDHTFAYAALARRSEGTPVPGESAYRDFSQDPGGVSVVGTPYLVVRGAAARGAGCGSDGEMTGQECDLGDWLNGVPALPGQAASDTCSWSCRNNWCGDGEVDAVHGEECDEGINNGRKQDASGGIGACSSFCQIPHVEPLPPQAPVARCQEVTAFATSTCGVPADIDDVSSDPDGDLVGCTQSPAGPYPIGTTAVTLTCVDQAGHTSTCSGRVTVQDRVVPTVALNGPANQRLECTAGATFTPPGATATDLCEGPLPSNRITVTGSVNMGVPNTQPGYLLSYVATDSAGNRSEPAVLTVAVEDTLNPVLTLRGANPQVLACGTQYEDPGATAVDRCDGDLTSKITVSHNVNPSAVGQYTVSYRVADRVGHVATANRQVKVAATEIHLSDYTLFVLENYSGGLDVTGKVAAGGNITLESFSIGEAVPDNDVAQTLVAGGNLTLTRGSVWGQAFYGGQYSGDGTVTYHRGTVSRGTPINFAARFAALRSLSAQLASLTPTAVATRAPGGFVVLALKGTNTRMNVFEVNASDLAGINQLSINAPAGSLVVINIRGASATLSNLGIAMGGGINQKGILYNFVDATTLQASSIGLWGTVLAPYARVTFNNGAWDGGIYAVSMTGTAEGHLNVLRDRAACP</sequence>
<keyword evidence="5" id="KW-1185">Reference proteome</keyword>
<dbReference type="InterPro" id="IPR032179">
    <property type="entry name" value="Cry22Aa_Ig-like"/>
</dbReference>
<dbReference type="HOGENOM" id="CLU_333966_0_0_7"/>
<keyword evidence="1" id="KW-0677">Repeat</keyword>
<dbReference type="KEGG" id="sur:STAUR_5759"/>
<dbReference type="Proteomes" id="UP000001351">
    <property type="component" value="Chromosome"/>
</dbReference>
<feature type="chain" id="PRO_5003169793" description="HYR domain-containing protein" evidence="2">
    <location>
        <begin position="21"/>
        <end position="855"/>
    </location>
</feature>
<evidence type="ECO:0000313" key="4">
    <source>
        <dbReference type="EMBL" id="ADO73521.1"/>
    </source>
</evidence>
<accession>E3FVY1</accession>
<keyword evidence="2" id="KW-0732">Signal</keyword>
<dbReference type="InterPro" id="IPR003410">
    <property type="entry name" value="HYR_dom"/>
</dbReference>
<dbReference type="EMBL" id="CP002271">
    <property type="protein sequence ID" value="ADO73521.1"/>
    <property type="molecule type" value="Genomic_DNA"/>
</dbReference>
<dbReference type="InterPro" id="IPR013783">
    <property type="entry name" value="Ig-like_fold"/>
</dbReference>
<dbReference type="PANTHER" id="PTHR24273:SF32">
    <property type="entry name" value="HYALIN"/>
    <property type="match status" value="1"/>
</dbReference>
<dbReference type="PROSITE" id="PS51257">
    <property type="entry name" value="PROKAR_LIPOPROTEIN"/>
    <property type="match status" value="1"/>
</dbReference>
<protein>
    <recommendedName>
        <fullName evidence="3">HYR domain-containing protein</fullName>
    </recommendedName>
</protein>
<dbReference type="NCBIfam" id="TIGR04215">
    <property type="entry name" value="choice_anch_A"/>
    <property type="match status" value="1"/>
</dbReference>
<dbReference type="Pfam" id="PF20597">
    <property type="entry name" value="pAdhesive_15"/>
    <property type="match status" value="1"/>
</dbReference>
<feature type="signal peptide" evidence="2">
    <location>
        <begin position="1"/>
        <end position="20"/>
    </location>
</feature>